<evidence type="ECO:0000313" key="1">
    <source>
        <dbReference type="EMBL" id="KKK55632.1"/>
    </source>
</evidence>
<organism evidence="1">
    <name type="scientific">marine sediment metagenome</name>
    <dbReference type="NCBI Taxonomy" id="412755"/>
    <lineage>
        <taxon>unclassified sequences</taxon>
        <taxon>metagenomes</taxon>
        <taxon>ecological metagenomes</taxon>
    </lineage>
</organism>
<sequence length="290" mass="32472">LGAYNFSNGYWLIDNAKPSKPTLITTAGNDYFDGEIIECERARIREHMDNTGGIYSGHQHGGNCMVCGSVNAIYTFLFYHQFSNTYIRMGSDCARKCEMSGDFGADNAFRIAVQDARKAQAGKRKAEAVLKAEGLERCWEIYLGDVAGKWEETTIGDIVYKLVKYGSLSDRQISFLSSLLNKIDTRVERQAKRDAERAVADDCPTGKMEIIGVVVKTDMHENDWGVRDVMTVKDDRGFLVWGTSPSAHSIEKGDRVSFHATVTPSDSDSKFGFFKRPTRTEVLERVERAT</sequence>
<comment type="caution">
    <text evidence="1">The sequence shown here is derived from an EMBL/GenBank/DDBJ whole genome shotgun (WGS) entry which is preliminary data.</text>
</comment>
<dbReference type="AlphaFoldDB" id="A0A0F8WFK8"/>
<gene>
    <name evidence="1" type="ORF">LCGC14_3072610</name>
</gene>
<name>A0A0F8WFK8_9ZZZZ</name>
<feature type="non-terminal residue" evidence="1">
    <location>
        <position position="1"/>
    </location>
</feature>
<accession>A0A0F8WFK8</accession>
<protein>
    <submittedName>
        <fullName evidence="1">Uncharacterized protein</fullName>
    </submittedName>
</protein>
<reference evidence="1" key="1">
    <citation type="journal article" date="2015" name="Nature">
        <title>Complex archaea that bridge the gap between prokaryotes and eukaryotes.</title>
        <authorList>
            <person name="Spang A."/>
            <person name="Saw J.H."/>
            <person name="Jorgensen S.L."/>
            <person name="Zaremba-Niedzwiedzka K."/>
            <person name="Martijn J."/>
            <person name="Lind A.E."/>
            <person name="van Eijk R."/>
            <person name="Schleper C."/>
            <person name="Guy L."/>
            <person name="Ettema T.J."/>
        </authorList>
    </citation>
    <scope>NUCLEOTIDE SEQUENCE</scope>
</reference>
<proteinExistence type="predicted"/>
<dbReference type="EMBL" id="LAZR01065395">
    <property type="protein sequence ID" value="KKK55632.1"/>
    <property type="molecule type" value="Genomic_DNA"/>
</dbReference>